<comment type="caution">
    <text evidence="1">The sequence shown here is derived from an EMBL/GenBank/DDBJ whole genome shotgun (WGS) entry which is preliminary data.</text>
</comment>
<gene>
    <name evidence="1" type="ORF">PR048_011528</name>
</gene>
<evidence type="ECO:0000313" key="2">
    <source>
        <dbReference type="Proteomes" id="UP001159363"/>
    </source>
</evidence>
<dbReference type="EMBL" id="JARBHB010000004">
    <property type="protein sequence ID" value="KAJ8885331.1"/>
    <property type="molecule type" value="Genomic_DNA"/>
</dbReference>
<keyword evidence="2" id="KW-1185">Reference proteome</keyword>
<accession>A0ABQ9HLU0</accession>
<evidence type="ECO:0000313" key="1">
    <source>
        <dbReference type="EMBL" id="KAJ8885331.1"/>
    </source>
</evidence>
<sequence>MCASTIKCAYLKLCHHNFVGWGGRIANPGDVGMPACVRPAIMADISCRSILHPHGREYQPAVEGCARLDTHGLLHRSGGVPVNPSALAAWTQGSGGAWVVTSCCPHYDGLAVLVLRRGHNGELQAGLVHFSPTCCGISVVVMDSFSHQIVFCDGEHYRGIVIGKMLPDKAPDSIVKRSQWHPKHWDAMRPTPRDAEQRQKLGKCAMLLARAANVRQVLISCKHEIIPNAAGDLELEGCGDDLHSTTLTHCESHYAALHSRVPFVYLCTTMYWCGRGGCVAPGRHYKSMPEPVVHILRPGTHSKLDGPGPARPILMIHGEALGSTHGHRPGPARCKGKTGVDAESLIEEHYRCQDCTPVQCFGRRGDESVNSHVTVALTLPYSQASDGQNSFNQAATLIYALADSFSTSLISIAVLPGVKALASHQDRQNYIPGRVTSGFLHVIIVPDDGADQRVFLRISPIPCSSITALLHSHLISPSSTSKTSTFSGAQTPHSESIPVTFCLKSWVATGDRDMSINFLIASTRKALNWRAVSPMFFLQLLEGEVEKLGNTNSYDRHLIYKREVPQAVPVYLD</sequence>
<proteinExistence type="predicted"/>
<organism evidence="1 2">
    <name type="scientific">Dryococelus australis</name>
    <dbReference type="NCBI Taxonomy" id="614101"/>
    <lineage>
        <taxon>Eukaryota</taxon>
        <taxon>Metazoa</taxon>
        <taxon>Ecdysozoa</taxon>
        <taxon>Arthropoda</taxon>
        <taxon>Hexapoda</taxon>
        <taxon>Insecta</taxon>
        <taxon>Pterygota</taxon>
        <taxon>Neoptera</taxon>
        <taxon>Polyneoptera</taxon>
        <taxon>Phasmatodea</taxon>
        <taxon>Verophasmatodea</taxon>
        <taxon>Anareolatae</taxon>
        <taxon>Phasmatidae</taxon>
        <taxon>Eurycanthinae</taxon>
        <taxon>Dryococelus</taxon>
    </lineage>
</organism>
<reference evidence="1 2" key="1">
    <citation type="submission" date="2023-02" db="EMBL/GenBank/DDBJ databases">
        <title>LHISI_Scaffold_Assembly.</title>
        <authorList>
            <person name="Stuart O.P."/>
            <person name="Cleave R."/>
            <person name="Magrath M.J.L."/>
            <person name="Mikheyev A.S."/>
        </authorList>
    </citation>
    <scope>NUCLEOTIDE SEQUENCE [LARGE SCALE GENOMIC DNA]</scope>
    <source>
        <strain evidence="1">Daus_M_001</strain>
        <tissue evidence="1">Leg muscle</tissue>
    </source>
</reference>
<protein>
    <submittedName>
        <fullName evidence="1">Uncharacterized protein</fullName>
    </submittedName>
</protein>
<dbReference type="Proteomes" id="UP001159363">
    <property type="component" value="Chromosome X"/>
</dbReference>
<name>A0ABQ9HLU0_9NEOP</name>